<dbReference type="EMBL" id="OX458332">
    <property type="protein sequence ID" value="CAI8717767.1"/>
    <property type="molecule type" value="Genomic_DNA"/>
</dbReference>
<reference evidence="1" key="1">
    <citation type="submission" date="2023-03" db="EMBL/GenBank/DDBJ databases">
        <authorList>
            <person name="Pearce D."/>
        </authorList>
    </citation>
    <scope>NUCLEOTIDE SEQUENCE</scope>
    <source>
        <strain evidence="1">Mc</strain>
    </source>
</reference>
<evidence type="ECO:0000313" key="1">
    <source>
        <dbReference type="EMBL" id="CAI8717767.1"/>
    </source>
</evidence>
<dbReference type="AlphaFoldDB" id="A0AA35XWY2"/>
<sequence length="44" mass="5049">MTMDPMTTPEKRYRLTPLAERDMQVNDLFSVFEAAAATTAHRHP</sequence>
<protein>
    <submittedName>
        <fullName evidence="1">Uncharacterized protein</fullName>
    </submittedName>
</protein>
<name>A0AA35XWY2_METCP</name>
<dbReference type="Proteomes" id="UP001158598">
    <property type="component" value="Chromosome"/>
</dbReference>
<accession>A0AA35XWY2</accession>
<gene>
    <name evidence="1" type="ORF">MCNOR_0032</name>
</gene>
<proteinExistence type="predicted"/>
<organism evidence="1 2">
    <name type="scientific">Methylococcus capsulatus</name>
    <dbReference type="NCBI Taxonomy" id="414"/>
    <lineage>
        <taxon>Bacteria</taxon>
        <taxon>Pseudomonadati</taxon>
        <taxon>Pseudomonadota</taxon>
        <taxon>Gammaproteobacteria</taxon>
        <taxon>Methylococcales</taxon>
        <taxon>Methylococcaceae</taxon>
        <taxon>Methylococcus</taxon>
    </lineage>
</organism>
<evidence type="ECO:0000313" key="2">
    <source>
        <dbReference type="Proteomes" id="UP001158598"/>
    </source>
</evidence>